<dbReference type="EMBL" id="JAYDYW010000016">
    <property type="protein sequence ID" value="MEE1675799.1"/>
    <property type="molecule type" value="Genomic_DNA"/>
</dbReference>
<evidence type="ECO:0000259" key="3">
    <source>
        <dbReference type="PROSITE" id="PS50893"/>
    </source>
</evidence>
<dbReference type="Pfam" id="PF00005">
    <property type="entry name" value="ABC_tran"/>
    <property type="match status" value="2"/>
</dbReference>
<dbReference type="CDD" id="cd03216">
    <property type="entry name" value="ABC_Carb_Monos_I"/>
    <property type="match status" value="1"/>
</dbReference>
<dbReference type="PANTHER" id="PTHR43790:SF4">
    <property type="entry name" value="GUANOSINE IMPORT ATP-BINDING PROTEIN NUPO"/>
    <property type="match status" value="1"/>
</dbReference>
<dbReference type="InterPro" id="IPR050107">
    <property type="entry name" value="ABC_carbohydrate_import_ATPase"/>
</dbReference>
<dbReference type="RefSeq" id="WP_329776584.1">
    <property type="nucleotide sequence ID" value="NZ_JAYDYW010000016.1"/>
</dbReference>
<dbReference type="InterPro" id="IPR003593">
    <property type="entry name" value="AAA+_ATPase"/>
</dbReference>
<reference evidence="5" key="1">
    <citation type="submission" date="2023-07" db="EMBL/GenBank/DDBJ databases">
        <title>Draft genome sequence of Agarivorans aestuarii strain ZMCS4, a CAZymes producing bacteria isolated from the marine brown algae Clodostephus spongiosus.</title>
        <authorList>
            <person name="Lorente B."/>
            <person name="Cabral C."/>
            <person name="Frias J."/>
            <person name="Faria J."/>
            <person name="Toubarro D."/>
        </authorList>
    </citation>
    <scope>NUCLEOTIDE SEQUENCE [LARGE SCALE GENOMIC DNA]</scope>
    <source>
        <strain evidence="5">ZMCS4</strain>
    </source>
</reference>
<dbReference type="Proteomes" id="UP001310248">
    <property type="component" value="Unassembled WGS sequence"/>
</dbReference>
<dbReference type="SUPFAM" id="SSF52540">
    <property type="entry name" value="P-loop containing nucleoside triphosphate hydrolases"/>
    <property type="match status" value="2"/>
</dbReference>
<sequence length="516" mass="55915">MKAEQSLLSLWRVTKRYPGVIANDKVSLDLAEGEILALLGENGAGKSTLVKMIYGVIQPDEGGILWKGKEQLIRSPNMARAMGIGMVFQHFSVFETLTVQENIALSLDAGVVKDTAALRQKIVELSNAYELKVEPDRYVHNLSIGERQRLEILRCLIQDVKLLILDEPTSVLTPQEVAGLFKVLRTLASQGCSILFISHKLKEVTELCDRAVILRGGKVSGECIPSQETPESIAGMMVGSDTQLSERYQKRIGSDELMVVSNLTVPPTNPFGTGLSKVNLSLHRGEILGIAGVAGNGQEDLLEALSGEDTRAAADSILIGKRKVGKLHAGERRLLGMSYVPTDRLGQGAVPEMSLADNTLLTSARKGLVSKGLILPHKVVELAKTIIHRNDVKCHNAHAQAKSLSGGNLQKFIIGREVDQNPEILICAHPTWGVDIGAASAIHRQLIELRDKGAAILVVSEDIDELFMISDRIAALYEGQLSTAVHTEQTNIEEVGKWIAGGFVHNDSEQGGQAYA</sequence>
<proteinExistence type="predicted"/>
<accession>A0ABU7G9S2</accession>
<dbReference type="InterPro" id="IPR017871">
    <property type="entry name" value="ABC_transporter-like_CS"/>
</dbReference>
<dbReference type="PANTHER" id="PTHR43790">
    <property type="entry name" value="CARBOHYDRATE TRANSPORT ATP-BINDING PROTEIN MG119-RELATED"/>
    <property type="match status" value="1"/>
</dbReference>
<dbReference type="Gene3D" id="3.40.50.300">
    <property type="entry name" value="P-loop containing nucleotide triphosphate hydrolases"/>
    <property type="match status" value="2"/>
</dbReference>
<dbReference type="InterPro" id="IPR027417">
    <property type="entry name" value="P-loop_NTPase"/>
</dbReference>
<dbReference type="CDD" id="cd03215">
    <property type="entry name" value="ABC_Carb_Monos_II"/>
    <property type="match status" value="1"/>
</dbReference>
<dbReference type="PROSITE" id="PS50893">
    <property type="entry name" value="ABC_TRANSPORTER_2"/>
    <property type="match status" value="2"/>
</dbReference>
<protein>
    <submittedName>
        <fullName evidence="4">ABC transporter ATP-binding protein</fullName>
    </submittedName>
</protein>
<keyword evidence="1" id="KW-0547">Nucleotide-binding</keyword>
<feature type="domain" description="ABC transporter" evidence="3">
    <location>
        <begin position="8"/>
        <end position="241"/>
    </location>
</feature>
<gene>
    <name evidence="4" type="ORF">SNR37_001126</name>
</gene>
<feature type="domain" description="ABC transporter" evidence="3">
    <location>
        <begin position="258"/>
        <end position="503"/>
    </location>
</feature>
<evidence type="ECO:0000313" key="5">
    <source>
        <dbReference type="Proteomes" id="UP001310248"/>
    </source>
</evidence>
<dbReference type="SMART" id="SM00382">
    <property type="entry name" value="AAA"/>
    <property type="match status" value="1"/>
</dbReference>
<evidence type="ECO:0000313" key="4">
    <source>
        <dbReference type="EMBL" id="MEE1675799.1"/>
    </source>
</evidence>
<keyword evidence="5" id="KW-1185">Reference proteome</keyword>
<organism evidence="4 5">
    <name type="scientific">Agarivorans aestuarii</name>
    <dbReference type="NCBI Taxonomy" id="1563703"/>
    <lineage>
        <taxon>Bacteria</taxon>
        <taxon>Pseudomonadati</taxon>
        <taxon>Pseudomonadota</taxon>
        <taxon>Gammaproteobacteria</taxon>
        <taxon>Alteromonadales</taxon>
        <taxon>Alteromonadaceae</taxon>
        <taxon>Agarivorans</taxon>
    </lineage>
</organism>
<dbReference type="PROSITE" id="PS00211">
    <property type="entry name" value="ABC_TRANSPORTER_1"/>
    <property type="match status" value="1"/>
</dbReference>
<evidence type="ECO:0000256" key="2">
    <source>
        <dbReference type="ARBA" id="ARBA00022840"/>
    </source>
</evidence>
<dbReference type="InterPro" id="IPR003439">
    <property type="entry name" value="ABC_transporter-like_ATP-bd"/>
</dbReference>
<comment type="caution">
    <text evidence="4">The sequence shown here is derived from an EMBL/GenBank/DDBJ whole genome shotgun (WGS) entry which is preliminary data.</text>
</comment>
<evidence type="ECO:0000256" key="1">
    <source>
        <dbReference type="ARBA" id="ARBA00022741"/>
    </source>
</evidence>
<name>A0ABU7G9S2_9ALTE</name>
<keyword evidence="2 4" id="KW-0067">ATP-binding</keyword>
<dbReference type="GO" id="GO:0005524">
    <property type="term" value="F:ATP binding"/>
    <property type="evidence" value="ECO:0007669"/>
    <property type="project" value="UniProtKB-KW"/>
</dbReference>